<dbReference type="OrthoDB" id="10049986at2759"/>
<gene>
    <name evidence="2" type="ORF">NPIL_54581</name>
</gene>
<keyword evidence="3" id="KW-1185">Reference proteome</keyword>
<evidence type="ECO:0000313" key="3">
    <source>
        <dbReference type="Proteomes" id="UP000887013"/>
    </source>
</evidence>
<comment type="caution">
    <text evidence="2">The sequence shown here is derived from an EMBL/GenBank/DDBJ whole genome shotgun (WGS) entry which is preliminary data.</text>
</comment>
<sequence>MAMPKFDNKYKQPNFTSNAISAGAISEKLNISLLKPHLQQRWLISSLPRSSKNIIKSQFNELEAAGPEEPPKKKGSSNLC</sequence>
<organism evidence="2 3">
    <name type="scientific">Nephila pilipes</name>
    <name type="common">Giant wood spider</name>
    <name type="synonym">Nephila maculata</name>
    <dbReference type="NCBI Taxonomy" id="299642"/>
    <lineage>
        <taxon>Eukaryota</taxon>
        <taxon>Metazoa</taxon>
        <taxon>Ecdysozoa</taxon>
        <taxon>Arthropoda</taxon>
        <taxon>Chelicerata</taxon>
        <taxon>Arachnida</taxon>
        <taxon>Araneae</taxon>
        <taxon>Araneomorphae</taxon>
        <taxon>Entelegynae</taxon>
        <taxon>Araneoidea</taxon>
        <taxon>Nephilidae</taxon>
        <taxon>Nephila</taxon>
    </lineage>
</organism>
<reference evidence="2" key="1">
    <citation type="submission" date="2020-08" db="EMBL/GenBank/DDBJ databases">
        <title>Multicomponent nature underlies the extraordinary mechanical properties of spider dragline silk.</title>
        <authorList>
            <person name="Kono N."/>
            <person name="Nakamura H."/>
            <person name="Mori M."/>
            <person name="Yoshida Y."/>
            <person name="Ohtoshi R."/>
            <person name="Malay A.D."/>
            <person name="Moran D.A.P."/>
            <person name="Tomita M."/>
            <person name="Numata K."/>
            <person name="Arakawa K."/>
        </authorList>
    </citation>
    <scope>NUCLEOTIDE SEQUENCE</scope>
</reference>
<accession>A0A8X6UU46</accession>
<evidence type="ECO:0000313" key="2">
    <source>
        <dbReference type="EMBL" id="GFU49447.1"/>
    </source>
</evidence>
<dbReference type="AlphaFoldDB" id="A0A8X6UU46"/>
<feature type="region of interest" description="Disordered" evidence="1">
    <location>
        <begin position="61"/>
        <end position="80"/>
    </location>
</feature>
<proteinExistence type="predicted"/>
<protein>
    <submittedName>
        <fullName evidence="2">Uncharacterized protein</fullName>
    </submittedName>
</protein>
<dbReference type="EMBL" id="BMAW01037682">
    <property type="protein sequence ID" value="GFU49447.1"/>
    <property type="molecule type" value="Genomic_DNA"/>
</dbReference>
<evidence type="ECO:0000256" key="1">
    <source>
        <dbReference type="SAM" id="MobiDB-lite"/>
    </source>
</evidence>
<name>A0A8X6UU46_NEPPI</name>
<dbReference type="Proteomes" id="UP000887013">
    <property type="component" value="Unassembled WGS sequence"/>
</dbReference>